<evidence type="ECO:0000259" key="3">
    <source>
        <dbReference type="Pfam" id="PF03358"/>
    </source>
</evidence>
<protein>
    <submittedName>
        <fullName evidence="4">Multimeric flavodoxin WrbA</fullName>
    </submittedName>
</protein>
<evidence type="ECO:0000256" key="2">
    <source>
        <dbReference type="ARBA" id="ARBA00022643"/>
    </source>
</evidence>
<evidence type="ECO:0000256" key="1">
    <source>
        <dbReference type="ARBA" id="ARBA00022630"/>
    </source>
</evidence>
<dbReference type="InterPro" id="IPR051796">
    <property type="entry name" value="ISF_SsuE-like"/>
</dbReference>
<evidence type="ECO:0000313" key="5">
    <source>
        <dbReference type="Proteomes" id="UP000192790"/>
    </source>
</evidence>
<gene>
    <name evidence="4" type="ORF">SAMN02745168_1376</name>
</gene>
<dbReference type="GO" id="GO:0016491">
    <property type="term" value="F:oxidoreductase activity"/>
    <property type="evidence" value="ECO:0007669"/>
    <property type="project" value="InterPro"/>
</dbReference>
<organism evidence="4 5">
    <name type="scientific">Papillibacter cinnamivorans DSM 12816</name>
    <dbReference type="NCBI Taxonomy" id="1122930"/>
    <lineage>
        <taxon>Bacteria</taxon>
        <taxon>Bacillati</taxon>
        <taxon>Bacillota</taxon>
        <taxon>Clostridia</taxon>
        <taxon>Eubacteriales</taxon>
        <taxon>Oscillospiraceae</taxon>
        <taxon>Papillibacter</taxon>
    </lineage>
</organism>
<dbReference type="PANTHER" id="PTHR43278:SF4">
    <property type="entry name" value="NAD(P)H-DEPENDENT FMN-CONTAINING OXIDOREDUCTASE YWQN-RELATED"/>
    <property type="match status" value="1"/>
</dbReference>
<sequence>MPQILLFNGSPHPSGNTAQALGVVGEELKSHGIATEFIQLGGQPIRGCLGCRKCWERLDGHCVIASDPINAYLDKMIASDGFVIGSPVYTANVTSEVKAFIDRTNFVAKANGFLFKGKIGAPVVVGTKAGMMPAYSAIQYMFGISQMVSVGSIHWNLAVGKFPGDIWKDAEGIESFRVLGRNIAELLLMKKA</sequence>
<dbReference type="OrthoDB" id="9790975at2"/>
<proteinExistence type="predicted"/>
<dbReference type="InterPro" id="IPR029039">
    <property type="entry name" value="Flavoprotein-like_sf"/>
</dbReference>
<evidence type="ECO:0000313" key="4">
    <source>
        <dbReference type="EMBL" id="SMC54248.1"/>
    </source>
</evidence>
<dbReference type="Proteomes" id="UP000192790">
    <property type="component" value="Unassembled WGS sequence"/>
</dbReference>
<name>A0A1W2A1R9_9FIRM</name>
<reference evidence="4 5" key="1">
    <citation type="submission" date="2017-04" db="EMBL/GenBank/DDBJ databases">
        <authorList>
            <person name="Afonso C.L."/>
            <person name="Miller P.J."/>
            <person name="Scott M.A."/>
            <person name="Spackman E."/>
            <person name="Goraichik I."/>
            <person name="Dimitrov K.M."/>
            <person name="Suarez D.L."/>
            <person name="Swayne D.E."/>
        </authorList>
    </citation>
    <scope>NUCLEOTIDE SEQUENCE [LARGE SCALE GENOMIC DNA]</scope>
    <source>
        <strain evidence="4 5">DSM 12816</strain>
    </source>
</reference>
<dbReference type="InterPro" id="IPR005025">
    <property type="entry name" value="FMN_Rdtase-like_dom"/>
</dbReference>
<keyword evidence="5" id="KW-1185">Reference proteome</keyword>
<dbReference type="Gene3D" id="3.40.50.360">
    <property type="match status" value="1"/>
</dbReference>
<dbReference type="PANTHER" id="PTHR43278">
    <property type="entry name" value="NAD(P)H-DEPENDENT FMN-CONTAINING OXIDOREDUCTASE YWQN-RELATED"/>
    <property type="match status" value="1"/>
</dbReference>
<dbReference type="Pfam" id="PF03358">
    <property type="entry name" value="FMN_red"/>
    <property type="match status" value="1"/>
</dbReference>
<dbReference type="EMBL" id="FWXW01000003">
    <property type="protein sequence ID" value="SMC54248.1"/>
    <property type="molecule type" value="Genomic_DNA"/>
</dbReference>
<dbReference type="RefSeq" id="WP_084233995.1">
    <property type="nucleotide sequence ID" value="NZ_FWXW01000003.1"/>
</dbReference>
<keyword evidence="2" id="KW-0288">FMN</keyword>
<dbReference type="SUPFAM" id="SSF52218">
    <property type="entry name" value="Flavoproteins"/>
    <property type="match status" value="1"/>
</dbReference>
<dbReference type="AlphaFoldDB" id="A0A1W2A1R9"/>
<keyword evidence="1" id="KW-0285">Flavoprotein</keyword>
<feature type="domain" description="NADPH-dependent FMN reductase-like" evidence="3">
    <location>
        <begin position="3"/>
        <end position="157"/>
    </location>
</feature>
<accession>A0A1W2A1R9</accession>
<dbReference type="STRING" id="1122930.SAMN02745168_1376"/>